<keyword evidence="1" id="KW-0808">Transferase</keyword>
<dbReference type="GO" id="GO:0008146">
    <property type="term" value="F:sulfotransferase activity"/>
    <property type="evidence" value="ECO:0007669"/>
    <property type="project" value="InterPro"/>
</dbReference>
<organism evidence="4 5">
    <name type="scientific">Marivirga tractuosa (strain ATCC 23168 / DSM 4126 / NBRC 15989 / NCIMB 1408 / VKM B-1430 / H-43)</name>
    <name type="common">Microscilla tractuosa</name>
    <name type="synonym">Flexibacter tractuosus</name>
    <dbReference type="NCBI Taxonomy" id="643867"/>
    <lineage>
        <taxon>Bacteria</taxon>
        <taxon>Pseudomonadati</taxon>
        <taxon>Bacteroidota</taxon>
        <taxon>Cytophagia</taxon>
        <taxon>Cytophagales</taxon>
        <taxon>Marivirgaceae</taxon>
        <taxon>Marivirga</taxon>
    </lineage>
</organism>
<dbReference type="STRING" id="643867.Ftrac_0582"/>
<dbReference type="SUPFAM" id="SSF52540">
    <property type="entry name" value="P-loop containing nucleoside triphosphate hydrolases"/>
    <property type="match status" value="1"/>
</dbReference>
<dbReference type="eggNOG" id="COG0457">
    <property type="taxonomic scope" value="Bacteria"/>
</dbReference>
<dbReference type="AlphaFoldDB" id="E4TQM4"/>
<dbReference type="PANTHER" id="PTHR10605">
    <property type="entry name" value="HEPARAN SULFATE SULFOTRANSFERASE"/>
    <property type="match status" value="1"/>
</dbReference>
<feature type="domain" description="Sulfotransferase" evidence="3">
    <location>
        <begin position="4"/>
        <end position="208"/>
    </location>
</feature>
<dbReference type="Gene3D" id="3.40.50.300">
    <property type="entry name" value="P-loop containing nucleotide triphosphate hydrolases"/>
    <property type="match status" value="1"/>
</dbReference>
<name>E4TQM4_MARTH</name>
<dbReference type="HOGENOM" id="CLU_017703_1_1_10"/>
<evidence type="ECO:0000259" key="3">
    <source>
        <dbReference type="Pfam" id="PF00685"/>
    </source>
</evidence>
<proteinExistence type="predicted"/>
<dbReference type="KEGG" id="mtt:Ftrac_0582"/>
<evidence type="ECO:0000256" key="2">
    <source>
        <dbReference type="ARBA" id="ARBA00023180"/>
    </source>
</evidence>
<dbReference type="InterPro" id="IPR000863">
    <property type="entry name" value="Sulfotransferase_dom"/>
</dbReference>
<dbReference type="Pfam" id="PF00685">
    <property type="entry name" value="Sulfotransfer_1"/>
    <property type="match status" value="1"/>
</dbReference>
<keyword evidence="5" id="KW-1185">Reference proteome</keyword>
<keyword evidence="2" id="KW-0325">Glycoprotein</keyword>
<dbReference type="InterPro" id="IPR037359">
    <property type="entry name" value="NST/OST"/>
</dbReference>
<evidence type="ECO:0000256" key="1">
    <source>
        <dbReference type="ARBA" id="ARBA00022679"/>
    </source>
</evidence>
<accession>E4TQM4</accession>
<gene>
    <name evidence="4" type="ordered locus">Ftrac_0582</name>
</gene>
<dbReference type="InterPro" id="IPR027417">
    <property type="entry name" value="P-loop_NTPase"/>
</dbReference>
<dbReference type="EMBL" id="CP002349">
    <property type="protein sequence ID" value="ADR20585.1"/>
    <property type="molecule type" value="Genomic_DNA"/>
</dbReference>
<sequence>MFPNLWLIGPPKAGTSTLFSLLSQHPSVVSSSPKETFYLLDQEFGLLNSSSNYWREGAEGWTQFFELSTKKAEYILEGTTHLLYQEETLKVIASMGGESKAIAVYRDPADRVMSSFFFTRDMLGRLPQSITFSQYVTDLLKGNSLDYVSHRKSKYILEQELHISTYSDHLKRWKQELGSSNVLLISFEDLIERQEETTSLIFSWLGLDPISIKESSKNKTLSIKYPQLHGFLKSAFGSLRHSPLLTPIKGRYKKIVHGDSKKQKLSGDSMVALDSLRDYFKEEVEKCKKLIVRLDE</sequence>
<dbReference type="Proteomes" id="UP000008720">
    <property type="component" value="Chromosome"/>
</dbReference>
<evidence type="ECO:0000313" key="4">
    <source>
        <dbReference type="EMBL" id="ADR20585.1"/>
    </source>
</evidence>
<protein>
    <submittedName>
        <fullName evidence="4">Sulfotransferase</fullName>
    </submittedName>
</protein>
<evidence type="ECO:0000313" key="5">
    <source>
        <dbReference type="Proteomes" id="UP000008720"/>
    </source>
</evidence>
<dbReference type="RefSeq" id="WP_013452736.1">
    <property type="nucleotide sequence ID" value="NC_014759.1"/>
</dbReference>
<dbReference type="OrthoDB" id="981508at2"/>
<dbReference type="PANTHER" id="PTHR10605:SF56">
    <property type="entry name" value="BIFUNCTIONAL HEPARAN SULFATE N-DEACETYLASE_N-SULFOTRANSFERASE"/>
    <property type="match status" value="1"/>
</dbReference>
<reference evidence="4 5" key="1">
    <citation type="journal article" date="2011" name="Stand. Genomic Sci.">
        <title>Complete genome sequence of Marivirga tractuosa type strain (H-43).</title>
        <authorList>
            <person name="Pagani I."/>
            <person name="Chertkov O."/>
            <person name="Lapidus A."/>
            <person name="Lucas S."/>
            <person name="Del Rio T.G."/>
            <person name="Tice H."/>
            <person name="Copeland A."/>
            <person name="Cheng J.F."/>
            <person name="Nolan M."/>
            <person name="Saunders E."/>
            <person name="Pitluck S."/>
            <person name="Held B."/>
            <person name="Goodwin L."/>
            <person name="Liolios K."/>
            <person name="Ovchinikova G."/>
            <person name="Ivanova N."/>
            <person name="Mavromatis K."/>
            <person name="Pati A."/>
            <person name="Chen A."/>
            <person name="Palaniappan K."/>
            <person name="Land M."/>
            <person name="Hauser L."/>
            <person name="Jeffries C.D."/>
            <person name="Detter J.C."/>
            <person name="Han C."/>
            <person name="Tapia R."/>
            <person name="Ngatchou-Djao O.D."/>
            <person name="Rohde M."/>
            <person name="Goker M."/>
            <person name="Spring S."/>
            <person name="Sikorski J."/>
            <person name="Woyke T."/>
            <person name="Bristow J."/>
            <person name="Eisen J.A."/>
            <person name="Markowitz V."/>
            <person name="Hugenholtz P."/>
            <person name="Klenk H.P."/>
            <person name="Kyrpides N.C."/>
        </authorList>
    </citation>
    <scope>NUCLEOTIDE SEQUENCE [LARGE SCALE GENOMIC DNA]</scope>
    <source>
        <strain evidence="5">ATCC 23168 / DSM 4126 / NBRC 15989 / NCIMB 1408 / VKM B-1430 / H-43</strain>
    </source>
</reference>